<feature type="compositionally biased region" description="Basic and acidic residues" evidence="1">
    <location>
        <begin position="98"/>
        <end position="107"/>
    </location>
</feature>
<organism evidence="3 4">
    <name type="scientific">Cyanidiococcus yangmingshanensis</name>
    <dbReference type="NCBI Taxonomy" id="2690220"/>
    <lineage>
        <taxon>Eukaryota</taxon>
        <taxon>Rhodophyta</taxon>
        <taxon>Bangiophyceae</taxon>
        <taxon>Cyanidiales</taxon>
        <taxon>Cyanidiaceae</taxon>
        <taxon>Cyanidiococcus</taxon>
    </lineage>
</organism>
<feature type="transmembrane region" description="Helical" evidence="2">
    <location>
        <begin position="65"/>
        <end position="86"/>
    </location>
</feature>
<dbReference type="InterPro" id="IPR027858">
    <property type="entry name" value="BRAWNIN"/>
</dbReference>
<reference evidence="3 4" key="1">
    <citation type="journal article" date="2020" name="J. Phycol.">
        <title>Comparative genome analysis reveals Cyanidiococcus gen. nov., a new extremophilic red algal genus sister to Cyanidioschyzon (Cyanidioschyzonaceae, Rhodophyta).</title>
        <authorList>
            <person name="Liu S.-L."/>
            <person name="Chiang Y.-R."/>
            <person name="Yoon H.S."/>
            <person name="Fu H.-Y."/>
        </authorList>
    </citation>
    <scope>NUCLEOTIDE SEQUENCE [LARGE SCALE GENOMIC DNA]</scope>
    <source>
        <strain evidence="3 4">THAL066</strain>
    </source>
</reference>
<dbReference type="GO" id="GO:0005739">
    <property type="term" value="C:mitochondrion"/>
    <property type="evidence" value="ECO:0007669"/>
    <property type="project" value="GOC"/>
</dbReference>
<evidence type="ECO:0000313" key="3">
    <source>
        <dbReference type="EMBL" id="KAF6002814.1"/>
    </source>
</evidence>
<evidence type="ECO:0000313" key="4">
    <source>
        <dbReference type="Proteomes" id="UP000530660"/>
    </source>
</evidence>
<sequence length="122" mass="13358">MKVFLTCSGIDRRSSLGENVLGQFDPTLFSTSCLCVCVDKASRRRWYTVTTRAPNMVAVGWRRLLILYVAAFGSLLAGASCVHNWLRPDLRLPLIGEEEAKPPRSGEAEPPSVDLAGVRPPA</sequence>
<dbReference type="AlphaFoldDB" id="A0A7J7IJ95"/>
<dbReference type="OrthoDB" id="2019415at2759"/>
<dbReference type="EMBL" id="VWRR01000009">
    <property type="protein sequence ID" value="KAF6002814.1"/>
    <property type="molecule type" value="Genomic_DNA"/>
</dbReference>
<dbReference type="GO" id="GO:0034551">
    <property type="term" value="P:mitochondrial respiratory chain complex III assembly"/>
    <property type="evidence" value="ECO:0007669"/>
    <property type="project" value="InterPro"/>
</dbReference>
<proteinExistence type="predicted"/>
<evidence type="ECO:0000256" key="1">
    <source>
        <dbReference type="SAM" id="MobiDB-lite"/>
    </source>
</evidence>
<keyword evidence="2" id="KW-1133">Transmembrane helix</keyword>
<keyword evidence="4" id="KW-1185">Reference proteome</keyword>
<name>A0A7J7IJ95_9RHOD</name>
<evidence type="ECO:0000256" key="2">
    <source>
        <dbReference type="SAM" id="Phobius"/>
    </source>
</evidence>
<dbReference type="Proteomes" id="UP000530660">
    <property type="component" value="Unassembled WGS sequence"/>
</dbReference>
<dbReference type="Pfam" id="PF14990">
    <property type="entry name" value="DUF4516"/>
    <property type="match status" value="1"/>
</dbReference>
<gene>
    <name evidence="3" type="ORF">F1559_003954</name>
</gene>
<accession>A0A7J7IJ95</accession>
<protein>
    <submittedName>
        <fullName evidence="3">Uncharacterized protein</fullName>
    </submittedName>
</protein>
<feature type="region of interest" description="Disordered" evidence="1">
    <location>
        <begin position="97"/>
        <end position="122"/>
    </location>
</feature>
<comment type="caution">
    <text evidence="3">The sequence shown here is derived from an EMBL/GenBank/DDBJ whole genome shotgun (WGS) entry which is preliminary data.</text>
</comment>
<keyword evidence="2" id="KW-0812">Transmembrane</keyword>
<keyword evidence="2" id="KW-0472">Membrane</keyword>